<evidence type="ECO:0000259" key="2">
    <source>
        <dbReference type="Pfam" id="PF00078"/>
    </source>
</evidence>
<name>A0A0M0JY90_9EUKA</name>
<dbReference type="InterPro" id="IPR052055">
    <property type="entry name" value="Hepadnavirus_pol/RT"/>
</dbReference>
<dbReference type="Pfam" id="PF00078">
    <property type="entry name" value="RVT_1"/>
    <property type="match status" value="1"/>
</dbReference>
<organism evidence="3 4">
    <name type="scientific">Chrysochromulina tobinii</name>
    <dbReference type="NCBI Taxonomy" id="1460289"/>
    <lineage>
        <taxon>Eukaryota</taxon>
        <taxon>Haptista</taxon>
        <taxon>Haptophyta</taxon>
        <taxon>Prymnesiophyceae</taxon>
        <taxon>Prymnesiales</taxon>
        <taxon>Chrysochromulinaceae</taxon>
        <taxon>Chrysochromulina</taxon>
    </lineage>
</organism>
<dbReference type="EMBL" id="JWZX01002089">
    <property type="protein sequence ID" value="KOO31093.1"/>
    <property type="molecule type" value="Genomic_DNA"/>
</dbReference>
<accession>A0A0M0JY90</accession>
<evidence type="ECO:0000313" key="3">
    <source>
        <dbReference type="EMBL" id="KOO31093.1"/>
    </source>
</evidence>
<reference evidence="4" key="1">
    <citation type="journal article" date="2015" name="PLoS Genet.">
        <title>Genome Sequence and Transcriptome Analyses of Chrysochromulina tobin: Metabolic Tools for Enhanced Algal Fitness in the Prominent Order Prymnesiales (Haptophyceae).</title>
        <authorList>
            <person name="Hovde B.T."/>
            <person name="Deodato C.R."/>
            <person name="Hunsperger H.M."/>
            <person name="Ryken S.A."/>
            <person name="Yost W."/>
            <person name="Jha R.K."/>
            <person name="Patterson J."/>
            <person name="Monnat R.J. Jr."/>
            <person name="Barlow S.B."/>
            <person name="Starkenburg S.R."/>
            <person name="Cattolico R.A."/>
        </authorList>
    </citation>
    <scope>NUCLEOTIDE SEQUENCE</scope>
    <source>
        <strain evidence="4">CCMP291</strain>
    </source>
</reference>
<dbReference type="InterPro" id="IPR043502">
    <property type="entry name" value="DNA/RNA_pol_sf"/>
</dbReference>
<sequence length="614" mass="68431">MPDSSDDESEAKAPLSTMEQMLQYFDALDEQYDLLTAAPDSEKSLADNFGGHPLPIQHRARFWPRNDNFQETTCHYHPAIAGDTLNGKLVDKLEALGAQQHAAKQPEFGTQYAYECRSLIAAISYLTDASMQQQVTTASILDSLRDAGSMPAGLESLPQDSIDMAVHLKSCVSHLKERVDVLRAASRNAHVEVEILARLYDSEDRIAGDRSDLGAAVEARSLEGATRKMISQSASERVTAAVGVSKLTPRGPPPREHLGGGLSRTARDRARKLQPPEHREWLTAECDRCLLTGAFVRATCLDYVSKAFIVEHNGKKRLVFNLKHLNDYCVKRQCRFGSLSALRRTLHEGDLMWSIDLTDAYHHVGIYEPHQKYFTFAIETARGVEYFSTGALNFGWCRSPQIFTDIMKPIIAYLRNPPPGLPVASVLPWLDDFLMSCNGLFADAIRARDFSFDTLERCGVRRNVTKGQPEPSTMLFDHLGYGIDSAAMRFLLTTKRERKLRLVTSALLRWAARSRRLVRVAVDAFAQLWADESLVWAHPPPALLPQLVQLLEATPSASAIVCVPHWPGSQWFRPLAELSAEMLVFPPGSLQRVAFDAPALLAQWGVAAFRVLPR</sequence>
<dbReference type="PANTHER" id="PTHR33050:SF7">
    <property type="entry name" value="RIBONUCLEASE H"/>
    <property type="match status" value="1"/>
</dbReference>
<evidence type="ECO:0000256" key="1">
    <source>
        <dbReference type="SAM" id="MobiDB-lite"/>
    </source>
</evidence>
<evidence type="ECO:0000313" key="4">
    <source>
        <dbReference type="Proteomes" id="UP000037460"/>
    </source>
</evidence>
<feature type="region of interest" description="Disordered" evidence="1">
    <location>
        <begin position="240"/>
        <end position="274"/>
    </location>
</feature>
<keyword evidence="4" id="KW-1185">Reference proteome</keyword>
<dbReference type="PANTHER" id="PTHR33050">
    <property type="entry name" value="REVERSE TRANSCRIPTASE DOMAIN-CONTAINING PROTEIN"/>
    <property type="match status" value="1"/>
</dbReference>
<dbReference type="OrthoDB" id="2897838at2759"/>
<protein>
    <submittedName>
        <fullName evidence="3">RNADirected DNA polymerase subfamily protein</fullName>
    </submittedName>
</protein>
<comment type="caution">
    <text evidence="3">The sequence shown here is derived from an EMBL/GenBank/DDBJ whole genome shotgun (WGS) entry which is preliminary data.</text>
</comment>
<dbReference type="SUPFAM" id="SSF56672">
    <property type="entry name" value="DNA/RNA polymerases"/>
    <property type="match status" value="1"/>
</dbReference>
<dbReference type="InterPro" id="IPR000477">
    <property type="entry name" value="RT_dom"/>
</dbReference>
<dbReference type="InterPro" id="IPR043128">
    <property type="entry name" value="Rev_trsase/Diguanyl_cyclase"/>
</dbReference>
<dbReference type="Proteomes" id="UP000037460">
    <property type="component" value="Unassembled WGS sequence"/>
</dbReference>
<feature type="domain" description="Reverse transcriptase" evidence="2">
    <location>
        <begin position="313"/>
        <end position="468"/>
    </location>
</feature>
<dbReference type="Gene3D" id="3.10.10.10">
    <property type="entry name" value="HIV Type 1 Reverse Transcriptase, subunit A, domain 1"/>
    <property type="match status" value="1"/>
</dbReference>
<proteinExistence type="predicted"/>
<gene>
    <name evidence="3" type="ORF">Ctob_009132</name>
</gene>
<dbReference type="Gene3D" id="3.30.70.270">
    <property type="match status" value="1"/>
</dbReference>
<dbReference type="AlphaFoldDB" id="A0A0M0JY90"/>